<evidence type="ECO:0000313" key="10">
    <source>
        <dbReference type="Proteomes" id="UP001210211"/>
    </source>
</evidence>
<keyword evidence="3" id="KW-0223">Dioxygenase</keyword>
<dbReference type="AlphaFoldDB" id="A0AAD5ZH72"/>
<dbReference type="EMBL" id="JAMRDG010000001">
    <property type="protein sequence ID" value="KAJ3697817.1"/>
    <property type="molecule type" value="Genomic_DNA"/>
</dbReference>
<comment type="cofactor">
    <cofactor evidence="8">
        <name>Fe(2+)</name>
        <dbReference type="ChEBI" id="CHEBI:29033"/>
    </cofactor>
    <text evidence="8">Binds 1 Fe(2+) ion per subunit.</text>
</comment>
<protein>
    <recommendedName>
        <fullName evidence="6">carotenoid 9,10-dioxygenase</fullName>
        <ecNumber evidence="6">1.14.99.n4</ecNumber>
    </recommendedName>
</protein>
<evidence type="ECO:0000256" key="5">
    <source>
        <dbReference type="ARBA" id="ARBA00023004"/>
    </source>
</evidence>
<organism evidence="9 10">
    <name type="scientific">Rhynchospora tenuis</name>
    <dbReference type="NCBI Taxonomy" id="198213"/>
    <lineage>
        <taxon>Eukaryota</taxon>
        <taxon>Viridiplantae</taxon>
        <taxon>Streptophyta</taxon>
        <taxon>Embryophyta</taxon>
        <taxon>Tracheophyta</taxon>
        <taxon>Spermatophyta</taxon>
        <taxon>Magnoliopsida</taxon>
        <taxon>Liliopsida</taxon>
        <taxon>Poales</taxon>
        <taxon>Cyperaceae</taxon>
        <taxon>Cyperoideae</taxon>
        <taxon>Rhynchosporeae</taxon>
        <taxon>Rhynchospora</taxon>
    </lineage>
</organism>
<evidence type="ECO:0000256" key="8">
    <source>
        <dbReference type="PIRSR" id="PIRSR604294-1"/>
    </source>
</evidence>
<keyword evidence="2 8" id="KW-0479">Metal-binding</keyword>
<dbReference type="GO" id="GO:0016121">
    <property type="term" value="P:carotene catabolic process"/>
    <property type="evidence" value="ECO:0007669"/>
    <property type="project" value="TreeGrafter"/>
</dbReference>
<feature type="binding site" evidence="8">
    <location>
        <position position="39"/>
    </location>
    <ligand>
        <name>Fe cation</name>
        <dbReference type="ChEBI" id="CHEBI:24875"/>
        <note>catalytic</note>
    </ligand>
</feature>
<evidence type="ECO:0000256" key="6">
    <source>
        <dbReference type="ARBA" id="ARBA00039084"/>
    </source>
</evidence>
<keyword evidence="4" id="KW-0560">Oxidoreductase</keyword>
<name>A0AAD5ZH72_9POAL</name>
<dbReference type="PANTHER" id="PTHR10543">
    <property type="entry name" value="BETA-CAROTENE DIOXYGENASE"/>
    <property type="match status" value="1"/>
</dbReference>
<feature type="binding site" evidence="8">
    <location>
        <position position="104"/>
    </location>
    <ligand>
        <name>Fe cation</name>
        <dbReference type="ChEBI" id="CHEBI:24875"/>
        <note>catalytic</note>
    </ligand>
</feature>
<reference evidence="9 10" key="1">
    <citation type="journal article" date="2022" name="Cell">
        <title>Repeat-based holocentromeres influence genome architecture and karyotype evolution.</title>
        <authorList>
            <person name="Hofstatter P.G."/>
            <person name="Thangavel G."/>
            <person name="Lux T."/>
            <person name="Neumann P."/>
            <person name="Vondrak T."/>
            <person name="Novak P."/>
            <person name="Zhang M."/>
            <person name="Costa L."/>
            <person name="Castellani M."/>
            <person name="Scott A."/>
            <person name="Toegelov H."/>
            <person name="Fuchs J."/>
            <person name="Mata-Sucre Y."/>
            <person name="Dias Y."/>
            <person name="Vanzela A.L.L."/>
            <person name="Huettel B."/>
            <person name="Almeida C.C.S."/>
            <person name="Simkova H."/>
            <person name="Souza G."/>
            <person name="Pedrosa-Harand A."/>
            <person name="Macas J."/>
            <person name="Mayer K.F.X."/>
            <person name="Houben A."/>
            <person name="Marques A."/>
        </authorList>
    </citation>
    <scope>NUCLEOTIDE SEQUENCE [LARGE SCALE GENOMIC DNA]</scope>
    <source>
        <strain evidence="9">RhyTen1mFocal</strain>
    </source>
</reference>
<feature type="binding site" evidence="8">
    <location>
        <position position="290"/>
    </location>
    <ligand>
        <name>Fe cation</name>
        <dbReference type="ChEBI" id="CHEBI:24875"/>
        <note>catalytic</note>
    </ligand>
</feature>
<keyword evidence="10" id="KW-1185">Reference proteome</keyword>
<evidence type="ECO:0000256" key="7">
    <source>
        <dbReference type="ARBA" id="ARBA00048709"/>
    </source>
</evidence>
<dbReference type="Proteomes" id="UP001210211">
    <property type="component" value="Unassembled WGS sequence"/>
</dbReference>
<dbReference type="GO" id="GO:0009570">
    <property type="term" value="C:chloroplast stroma"/>
    <property type="evidence" value="ECO:0007669"/>
    <property type="project" value="TreeGrafter"/>
</dbReference>
<keyword evidence="5 8" id="KW-0408">Iron</keyword>
<comment type="catalytic activity">
    <reaction evidence="7">
        <text>all-trans-zeaxanthin + 2 O2 = 4,9-dimethyldodeca-2,4,6,8,10-pentaenedial + 2 (3R)-hydroxy-beta-ionone</text>
        <dbReference type="Rhea" id="RHEA:26393"/>
        <dbReference type="ChEBI" id="CHEBI:15379"/>
        <dbReference type="ChEBI" id="CHEBI:27547"/>
        <dbReference type="ChEBI" id="CHEBI:53171"/>
        <dbReference type="ChEBI" id="CHEBI:53173"/>
        <dbReference type="EC" id="1.14.99.n4"/>
    </reaction>
</comment>
<evidence type="ECO:0000313" key="9">
    <source>
        <dbReference type="EMBL" id="KAJ3697817.1"/>
    </source>
</evidence>
<dbReference type="EC" id="1.14.99.n4" evidence="6"/>
<proteinExistence type="inferred from homology"/>
<accession>A0AAD5ZH72</accession>
<comment type="caution">
    <text evidence="9">The sequence shown here is derived from an EMBL/GenBank/DDBJ whole genome shotgun (WGS) entry which is preliminary data.</text>
</comment>
<evidence type="ECO:0000256" key="3">
    <source>
        <dbReference type="ARBA" id="ARBA00022964"/>
    </source>
</evidence>
<dbReference type="InterPro" id="IPR004294">
    <property type="entry name" value="Carotenoid_Oase"/>
</dbReference>
<gene>
    <name evidence="9" type="ORF">LUZ61_001522</name>
</gene>
<evidence type="ECO:0000256" key="4">
    <source>
        <dbReference type="ARBA" id="ARBA00023002"/>
    </source>
</evidence>
<comment type="similarity">
    <text evidence="1">Belongs to the carotenoid oxygenase family.</text>
</comment>
<dbReference type="Pfam" id="PF03055">
    <property type="entry name" value="RPE65"/>
    <property type="match status" value="1"/>
</dbReference>
<evidence type="ECO:0000256" key="2">
    <source>
        <dbReference type="ARBA" id="ARBA00022723"/>
    </source>
</evidence>
<dbReference type="PANTHER" id="PTHR10543:SF89">
    <property type="entry name" value="CAROTENOID 9,10(9',10')-CLEAVAGE DIOXYGENASE 1"/>
    <property type="match status" value="1"/>
</dbReference>
<dbReference type="GO" id="GO:0046872">
    <property type="term" value="F:metal ion binding"/>
    <property type="evidence" value="ECO:0007669"/>
    <property type="project" value="UniProtKB-KW"/>
</dbReference>
<sequence length="307" mass="35354">MFTFGYSFEPPYVTYRVINKDGVMLDPVPIAIPAPVMMHDFAITEHYSIFMDLPLYIQPKDMVKGKLLFTFDDTVKARFGILPRYAKNDHDIRWFELPNCFIFHNANAWEEGHEVILITCRLQNPELDLFNRVTKEKLENITNQLYEMRFNMKTGEAYQKQLSVSLVDFPRINENYTGRKQRYVYCTILSRNRIIKFDLEAERECAKNKLEGGVKVAGEFNLGPSRYGSEAIFVPYHPGVTGDEDDGYLIFFVHDENTGKSELNVMDAKTMSAKPVAVVDLPARVPFGMHAYFISEEQIKSQVVANA</sequence>
<evidence type="ECO:0000256" key="1">
    <source>
        <dbReference type="ARBA" id="ARBA00006787"/>
    </source>
</evidence>
<dbReference type="GO" id="GO:0010436">
    <property type="term" value="F:carotenoid dioxygenase activity"/>
    <property type="evidence" value="ECO:0007669"/>
    <property type="project" value="TreeGrafter"/>
</dbReference>